<protein>
    <submittedName>
        <fullName evidence="1">Uncharacterized protein</fullName>
    </submittedName>
</protein>
<dbReference type="EMBL" id="JYDQ01000282">
    <property type="protein sequence ID" value="KRY09262.1"/>
    <property type="molecule type" value="Genomic_DNA"/>
</dbReference>
<evidence type="ECO:0000313" key="1">
    <source>
        <dbReference type="EMBL" id="KRY09262.1"/>
    </source>
</evidence>
<evidence type="ECO:0000313" key="2">
    <source>
        <dbReference type="Proteomes" id="UP000054783"/>
    </source>
</evidence>
<organism evidence="1 2">
    <name type="scientific">Trichinella patagoniensis</name>
    <dbReference type="NCBI Taxonomy" id="990121"/>
    <lineage>
        <taxon>Eukaryota</taxon>
        <taxon>Metazoa</taxon>
        <taxon>Ecdysozoa</taxon>
        <taxon>Nematoda</taxon>
        <taxon>Enoplea</taxon>
        <taxon>Dorylaimia</taxon>
        <taxon>Trichinellida</taxon>
        <taxon>Trichinellidae</taxon>
        <taxon>Trichinella</taxon>
    </lineage>
</organism>
<proteinExistence type="predicted"/>
<reference evidence="1 2" key="1">
    <citation type="submission" date="2015-01" db="EMBL/GenBank/DDBJ databases">
        <title>Evolution of Trichinella species and genotypes.</title>
        <authorList>
            <person name="Korhonen P.K."/>
            <person name="Edoardo P."/>
            <person name="Giuseppe L.R."/>
            <person name="Gasser R.B."/>
        </authorList>
    </citation>
    <scope>NUCLEOTIDE SEQUENCE [LARGE SCALE GENOMIC DNA]</scope>
    <source>
        <strain evidence="1">ISS2496</strain>
    </source>
</reference>
<accession>A0A0V0ZA07</accession>
<sequence>MKLKSLPTLKYPTVVVIGSFLQTALPFFEKCDNYGPTFTLHTLPRNFSEIFSKSILLPSVQIFDIPGPSNSIVLIKYLCETLLLSYASYGCEYLKHLSF</sequence>
<dbReference type="AlphaFoldDB" id="A0A0V0ZA07"/>
<dbReference type="OrthoDB" id="10361659at2759"/>
<comment type="caution">
    <text evidence="1">The sequence shown here is derived from an EMBL/GenBank/DDBJ whole genome shotgun (WGS) entry which is preliminary data.</text>
</comment>
<name>A0A0V0ZA07_9BILA</name>
<gene>
    <name evidence="1" type="ORF">T12_6098</name>
</gene>
<dbReference type="Proteomes" id="UP000054783">
    <property type="component" value="Unassembled WGS sequence"/>
</dbReference>
<keyword evidence="2" id="KW-1185">Reference proteome</keyword>